<proteinExistence type="predicted"/>
<reference evidence="2 3" key="1">
    <citation type="journal article" date="2014" name="Nat. Commun.">
        <title>Klebsormidium flaccidum genome reveals primary factors for plant terrestrial adaptation.</title>
        <authorList>
            <person name="Hori K."/>
            <person name="Maruyama F."/>
            <person name="Fujisawa T."/>
            <person name="Togashi T."/>
            <person name="Yamamoto N."/>
            <person name="Seo M."/>
            <person name="Sato S."/>
            <person name="Yamada T."/>
            <person name="Mori H."/>
            <person name="Tajima N."/>
            <person name="Moriyama T."/>
            <person name="Ikeuchi M."/>
            <person name="Watanabe M."/>
            <person name="Wada H."/>
            <person name="Kobayashi K."/>
            <person name="Saito M."/>
            <person name="Masuda T."/>
            <person name="Sasaki-Sekimoto Y."/>
            <person name="Mashiguchi K."/>
            <person name="Awai K."/>
            <person name="Shimojima M."/>
            <person name="Masuda S."/>
            <person name="Iwai M."/>
            <person name="Nobusawa T."/>
            <person name="Narise T."/>
            <person name="Kondo S."/>
            <person name="Saito H."/>
            <person name="Sato R."/>
            <person name="Murakawa M."/>
            <person name="Ihara Y."/>
            <person name="Oshima-Yamada Y."/>
            <person name="Ohtaka K."/>
            <person name="Satoh M."/>
            <person name="Sonobe K."/>
            <person name="Ishii M."/>
            <person name="Ohtani R."/>
            <person name="Kanamori-Sato M."/>
            <person name="Honoki R."/>
            <person name="Miyazaki D."/>
            <person name="Mochizuki H."/>
            <person name="Umetsu J."/>
            <person name="Higashi K."/>
            <person name="Shibata D."/>
            <person name="Kamiya Y."/>
            <person name="Sato N."/>
            <person name="Nakamura Y."/>
            <person name="Tabata S."/>
            <person name="Ida S."/>
            <person name="Kurokawa K."/>
            <person name="Ohta H."/>
        </authorList>
    </citation>
    <scope>NUCLEOTIDE SEQUENCE [LARGE SCALE GENOMIC DNA]</scope>
    <source>
        <strain evidence="2 3">NIES-2285</strain>
    </source>
</reference>
<dbReference type="Proteomes" id="UP000054558">
    <property type="component" value="Unassembled WGS sequence"/>
</dbReference>
<organism evidence="2 3">
    <name type="scientific">Klebsormidium nitens</name>
    <name type="common">Green alga</name>
    <name type="synonym">Ulothrix nitens</name>
    <dbReference type="NCBI Taxonomy" id="105231"/>
    <lineage>
        <taxon>Eukaryota</taxon>
        <taxon>Viridiplantae</taxon>
        <taxon>Streptophyta</taxon>
        <taxon>Klebsormidiophyceae</taxon>
        <taxon>Klebsormidiales</taxon>
        <taxon>Klebsormidiaceae</taxon>
        <taxon>Klebsormidium</taxon>
    </lineage>
</organism>
<evidence type="ECO:0000313" key="2">
    <source>
        <dbReference type="EMBL" id="GAQ92874.1"/>
    </source>
</evidence>
<gene>
    <name evidence="2" type="ORF">KFL_011760040</name>
</gene>
<evidence type="ECO:0000313" key="3">
    <source>
        <dbReference type="Proteomes" id="UP000054558"/>
    </source>
</evidence>
<sequence length="214" mass="23769">MYLLHFGVALHHATPPPPPVPSPMPLSTLLHRRAPPISMETPGPARKNLPTGRGATTSCLRPAQQIIVGFITMAAARVAAPRAMRPIALREMEQRRYTVQRGRLPEQLHVLRMGRSVLCNPTGLRDDKLCAVAFPSRELLVSVNRILGNSFDIREVSTDDLLDHVEHMSGVAGIFQIVDCSCRLADRKTFYEAKQIEADGRFVNVSEQLIVFDD</sequence>
<name>A0A1Y1IQ87_KLENI</name>
<dbReference type="AlphaFoldDB" id="A0A1Y1IQ87"/>
<keyword evidence="3" id="KW-1185">Reference proteome</keyword>
<protein>
    <submittedName>
        <fullName evidence="2">Uncharacterized protein</fullName>
    </submittedName>
</protein>
<dbReference type="EMBL" id="DF238125">
    <property type="protein sequence ID" value="GAQ92874.1"/>
    <property type="molecule type" value="Genomic_DNA"/>
</dbReference>
<evidence type="ECO:0000256" key="1">
    <source>
        <dbReference type="SAM" id="MobiDB-lite"/>
    </source>
</evidence>
<feature type="region of interest" description="Disordered" evidence="1">
    <location>
        <begin position="37"/>
        <end position="56"/>
    </location>
</feature>
<accession>A0A1Y1IQ87</accession>